<name>A0A0E9P6T4_ANGAN</name>
<protein>
    <submittedName>
        <fullName evidence="1">Uncharacterized protein</fullName>
    </submittedName>
</protein>
<organism evidence="1">
    <name type="scientific">Anguilla anguilla</name>
    <name type="common">European freshwater eel</name>
    <name type="synonym">Muraena anguilla</name>
    <dbReference type="NCBI Taxonomy" id="7936"/>
    <lineage>
        <taxon>Eukaryota</taxon>
        <taxon>Metazoa</taxon>
        <taxon>Chordata</taxon>
        <taxon>Craniata</taxon>
        <taxon>Vertebrata</taxon>
        <taxon>Euteleostomi</taxon>
        <taxon>Actinopterygii</taxon>
        <taxon>Neopterygii</taxon>
        <taxon>Teleostei</taxon>
        <taxon>Anguilliformes</taxon>
        <taxon>Anguillidae</taxon>
        <taxon>Anguilla</taxon>
    </lineage>
</organism>
<accession>A0A0E9P6T4</accession>
<evidence type="ECO:0000313" key="1">
    <source>
        <dbReference type="EMBL" id="JAG99612.1"/>
    </source>
</evidence>
<sequence length="48" mass="5527">MPEEINSYTVLVFVNCAFSIANRQFWLTFNFADKDSRALFALFVSSCL</sequence>
<proteinExistence type="predicted"/>
<reference evidence="1" key="2">
    <citation type="journal article" date="2015" name="Fish Shellfish Immunol.">
        <title>Early steps in the European eel (Anguilla anguilla)-Vibrio vulnificus interaction in the gills: Role of the RtxA13 toxin.</title>
        <authorList>
            <person name="Callol A."/>
            <person name="Pajuelo D."/>
            <person name="Ebbesson L."/>
            <person name="Teles M."/>
            <person name="MacKenzie S."/>
            <person name="Amaro C."/>
        </authorList>
    </citation>
    <scope>NUCLEOTIDE SEQUENCE</scope>
</reference>
<dbReference type="AlphaFoldDB" id="A0A0E9P6T4"/>
<dbReference type="EMBL" id="GBXM01108964">
    <property type="protein sequence ID" value="JAG99612.1"/>
    <property type="molecule type" value="Transcribed_RNA"/>
</dbReference>
<reference evidence="1" key="1">
    <citation type="submission" date="2014-11" db="EMBL/GenBank/DDBJ databases">
        <authorList>
            <person name="Amaro Gonzalez C."/>
        </authorList>
    </citation>
    <scope>NUCLEOTIDE SEQUENCE</scope>
</reference>